<organism evidence="2 3">
    <name type="scientific">Diversispora epigaea</name>
    <dbReference type="NCBI Taxonomy" id="1348612"/>
    <lineage>
        <taxon>Eukaryota</taxon>
        <taxon>Fungi</taxon>
        <taxon>Fungi incertae sedis</taxon>
        <taxon>Mucoromycota</taxon>
        <taxon>Glomeromycotina</taxon>
        <taxon>Glomeromycetes</taxon>
        <taxon>Diversisporales</taxon>
        <taxon>Diversisporaceae</taxon>
        <taxon>Diversispora</taxon>
    </lineage>
</organism>
<comment type="caution">
    <text evidence="2">The sequence shown here is derived from an EMBL/GenBank/DDBJ whole genome shotgun (WGS) entry which is preliminary data.</text>
</comment>
<gene>
    <name evidence="2" type="ORF">Glove_319g197</name>
</gene>
<dbReference type="Proteomes" id="UP000266861">
    <property type="component" value="Unassembled WGS sequence"/>
</dbReference>
<dbReference type="AlphaFoldDB" id="A0A397HQ92"/>
<protein>
    <submittedName>
        <fullName evidence="2">Uncharacterized protein</fullName>
    </submittedName>
</protein>
<reference evidence="2 3" key="1">
    <citation type="submission" date="2018-08" db="EMBL/GenBank/DDBJ databases">
        <title>Genome and evolution of the arbuscular mycorrhizal fungus Diversispora epigaea (formerly Glomus versiforme) and its bacterial endosymbionts.</title>
        <authorList>
            <person name="Sun X."/>
            <person name="Fei Z."/>
            <person name="Harrison M."/>
        </authorList>
    </citation>
    <scope>NUCLEOTIDE SEQUENCE [LARGE SCALE GENOMIC DNA]</scope>
    <source>
        <strain evidence="2 3">IT104</strain>
    </source>
</reference>
<accession>A0A397HQ92</accession>
<sequence>MNFRMWELEEAKDKYAVDCHGHLHLHLKLDLVRKMENQYKAMRGKINAPIYYSLLDCQQLETSQLMSIEMSSVKSNITKIKSKILEIKSEISEMLEIKSEMLEVKTEISEVKSEISEVKSEIKNINNSLNTIIKYLKIHNES</sequence>
<name>A0A397HQ92_9GLOM</name>
<dbReference type="OrthoDB" id="2395269at2759"/>
<proteinExistence type="predicted"/>
<dbReference type="EMBL" id="PQFF01000291">
    <property type="protein sequence ID" value="RHZ65097.1"/>
    <property type="molecule type" value="Genomic_DNA"/>
</dbReference>
<keyword evidence="3" id="KW-1185">Reference proteome</keyword>
<evidence type="ECO:0000313" key="2">
    <source>
        <dbReference type="EMBL" id="RHZ65097.1"/>
    </source>
</evidence>
<feature type="coiled-coil region" evidence="1">
    <location>
        <begin position="101"/>
        <end position="128"/>
    </location>
</feature>
<evidence type="ECO:0000256" key="1">
    <source>
        <dbReference type="SAM" id="Coils"/>
    </source>
</evidence>
<dbReference type="Gene3D" id="1.20.58.130">
    <property type="match status" value="1"/>
</dbReference>
<evidence type="ECO:0000313" key="3">
    <source>
        <dbReference type="Proteomes" id="UP000266861"/>
    </source>
</evidence>
<keyword evidence="1" id="KW-0175">Coiled coil</keyword>